<comment type="catalytic activity">
    <reaction evidence="1">
        <text>a 1,2-diacyl-sn-glycero-3-phosphate + CTP + H(+) = a CDP-1,2-diacyl-sn-glycerol + diphosphate</text>
        <dbReference type="Rhea" id="RHEA:16229"/>
        <dbReference type="ChEBI" id="CHEBI:15378"/>
        <dbReference type="ChEBI" id="CHEBI:33019"/>
        <dbReference type="ChEBI" id="CHEBI:37563"/>
        <dbReference type="ChEBI" id="CHEBI:58332"/>
        <dbReference type="ChEBI" id="CHEBI:58608"/>
        <dbReference type="EC" id="2.7.7.41"/>
    </reaction>
</comment>
<keyword evidence="7" id="KW-0444">Lipid biosynthesis</keyword>
<evidence type="ECO:0000256" key="15">
    <source>
        <dbReference type="ARBA" id="ARBA00023264"/>
    </source>
</evidence>
<keyword evidence="14" id="KW-0594">Phospholipid biosynthesis</keyword>
<comment type="pathway">
    <text evidence="4">Lipid metabolism.</text>
</comment>
<organism evidence="20 21">
    <name type="scientific">Rhynocoris fuscipes</name>
    <dbReference type="NCBI Taxonomy" id="488301"/>
    <lineage>
        <taxon>Eukaryota</taxon>
        <taxon>Metazoa</taxon>
        <taxon>Ecdysozoa</taxon>
        <taxon>Arthropoda</taxon>
        <taxon>Hexapoda</taxon>
        <taxon>Insecta</taxon>
        <taxon>Pterygota</taxon>
        <taxon>Neoptera</taxon>
        <taxon>Paraneoptera</taxon>
        <taxon>Hemiptera</taxon>
        <taxon>Heteroptera</taxon>
        <taxon>Panheteroptera</taxon>
        <taxon>Cimicomorpha</taxon>
        <taxon>Reduviidae</taxon>
        <taxon>Harpactorinae</taxon>
        <taxon>Harpactorini</taxon>
        <taxon>Rhynocoris</taxon>
    </lineage>
</organism>
<comment type="similarity">
    <text evidence="5">Belongs to the CDS family.</text>
</comment>
<sequence>MQKFVLSEEFSKINHNIKDEEMNPNAYIRNLLSKHIYRSFTLTLTDYLEFILRVFMGIFLLLLLYIVFIFGPISIAIGALAVETICFLEVINIYLNTTKLQSKWFFKSLAAYFYLVINYFLFVSLIIDKSACIDKVCYMLFDYYSPYHINISFITYLIGFICFIINIPIDNTVDYLLFFSCLHTIFIVISIPAHLAIVNLLYGRLWILIPLLLTNINDILAYTFGKLFGKTPLIKISPKKTWEGFIGGAVFTVILAHFIAKFIAKYDLENSFFCPETELNEKCISVQDELVVAALKDQYYMHVIVMSLLASFIAPFGGIFASAFKRACRVKNFSNIVPGHGGLLDRYDCQIVMIVCVNVYIRTFVRDDAAEFAYLSRKHVNFWT</sequence>
<keyword evidence="8" id="KW-0808">Transferase</keyword>
<keyword evidence="9 19" id="KW-0812">Transmembrane</keyword>
<feature type="transmembrane region" description="Helical" evidence="19">
    <location>
        <begin position="299"/>
        <end position="324"/>
    </location>
</feature>
<accession>A0AAW1DJ42</accession>
<feature type="transmembrane region" description="Helical" evidence="19">
    <location>
        <begin position="147"/>
        <end position="169"/>
    </location>
</feature>
<feature type="transmembrane region" description="Helical" evidence="19">
    <location>
        <begin position="76"/>
        <end position="97"/>
    </location>
</feature>
<keyword evidence="15" id="KW-1208">Phospholipid metabolism</keyword>
<reference evidence="20 21" key="1">
    <citation type="submission" date="2022-12" db="EMBL/GenBank/DDBJ databases">
        <title>Chromosome-level genome assembly of true bugs.</title>
        <authorList>
            <person name="Ma L."/>
            <person name="Li H."/>
        </authorList>
    </citation>
    <scope>NUCLEOTIDE SEQUENCE [LARGE SCALE GENOMIC DNA]</scope>
    <source>
        <strain evidence="20">Lab_2022b</strain>
    </source>
</reference>
<evidence type="ECO:0000256" key="9">
    <source>
        <dbReference type="ARBA" id="ARBA00022692"/>
    </source>
</evidence>
<feature type="transmembrane region" description="Helical" evidence="19">
    <location>
        <begin position="245"/>
        <end position="264"/>
    </location>
</feature>
<comment type="subcellular location">
    <subcellularLocation>
        <location evidence="2">Membrane</location>
        <topology evidence="2">Multi-pass membrane protein</topology>
    </subcellularLocation>
</comment>
<evidence type="ECO:0000256" key="4">
    <source>
        <dbReference type="ARBA" id="ARBA00005189"/>
    </source>
</evidence>
<dbReference type="InterPro" id="IPR016720">
    <property type="entry name" value="PC_Trfase_euk"/>
</dbReference>
<keyword evidence="21" id="KW-1185">Reference proteome</keyword>
<evidence type="ECO:0000256" key="10">
    <source>
        <dbReference type="ARBA" id="ARBA00022695"/>
    </source>
</evidence>
<evidence type="ECO:0000256" key="3">
    <source>
        <dbReference type="ARBA" id="ARBA00005119"/>
    </source>
</evidence>
<feature type="transmembrane region" description="Helical" evidence="19">
    <location>
        <begin position="203"/>
        <end position="224"/>
    </location>
</feature>
<evidence type="ECO:0000256" key="11">
    <source>
        <dbReference type="ARBA" id="ARBA00022989"/>
    </source>
</evidence>
<evidence type="ECO:0000256" key="18">
    <source>
        <dbReference type="ARBA" id="ARBA00033406"/>
    </source>
</evidence>
<comment type="pathway">
    <text evidence="3">Phospholipid metabolism; CDP-diacylglycerol biosynthesis; CDP-diacylglycerol from sn-glycerol 3-phosphate: step 3/3.</text>
</comment>
<dbReference type="PANTHER" id="PTHR13773:SF8">
    <property type="entry name" value="PHOSPHATIDATE CYTIDYLYLTRANSFERASE, PHOTORECEPTOR-SPECIFIC"/>
    <property type="match status" value="1"/>
</dbReference>
<evidence type="ECO:0000313" key="21">
    <source>
        <dbReference type="Proteomes" id="UP001461498"/>
    </source>
</evidence>
<evidence type="ECO:0000256" key="16">
    <source>
        <dbReference type="ARBA" id="ARBA00029893"/>
    </source>
</evidence>
<evidence type="ECO:0000256" key="19">
    <source>
        <dbReference type="SAM" id="Phobius"/>
    </source>
</evidence>
<dbReference type="PANTHER" id="PTHR13773">
    <property type="entry name" value="PHOSPHATIDATE CYTIDYLYLTRANSFERASE"/>
    <property type="match status" value="1"/>
</dbReference>
<keyword evidence="11 19" id="KW-1133">Transmembrane helix</keyword>
<keyword evidence="10" id="KW-0548">Nucleotidyltransferase</keyword>
<evidence type="ECO:0000256" key="17">
    <source>
        <dbReference type="ARBA" id="ARBA00032396"/>
    </source>
</evidence>
<evidence type="ECO:0000256" key="14">
    <source>
        <dbReference type="ARBA" id="ARBA00023209"/>
    </source>
</evidence>
<evidence type="ECO:0000313" key="20">
    <source>
        <dbReference type="EMBL" id="KAK9510871.1"/>
    </source>
</evidence>
<dbReference type="Proteomes" id="UP001461498">
    <property type="component" value="Unassembled WGS sequence"/>
</dbReference>
<dbReference type="GO" id="GO:0004605">
    <property type="term" value="F:phosphatidate cytidylyltransferase activity"/>
    <property type="evidence" value="ECO:0007669"/>
    <property type="project" value="UniProtKB-EC"/>
</dbReference>
<evidence type="ECO:0000256" key="8">
    <source>
        <dbReference type="ARBA" id="ARBA00022679"/>
    </source>
</evidence>
<feature type="transmembrane region" description="Helical" evidence="19">
    <location>
        <begin position="50"/>
        <end position="70"/>
    </location>
</feature>
<dbReference type="EC" id="2.7.7.41" evidence="6"/>
<dbReference type="GO" id="GO:0005789">
    <property type="term" value="C:endoplasmic reticulum membrane"/>
    <property type="evidence" value="ECO:0007669"/>
    <property type="project" value="TreeGrafter"/>
</dbReference>
<evidence type="ECO:0000256" key="5">
    <source>
        <dbReference type="ARBA" id="ARBA00010185"/>
    </source>
</evidence>
<evidence type="ECO:0000256" key="12">
    <source>
        <dbReference type="ARBA" id="ARBA00023098"/>
    </source>
</evidence>
<gene>
    <name evidence="20" type="ORF">O3M35_005559</name>
</gene>
<dbReference type="AlphaFoldDB" id="A0AAW1DJ42"/>
<dbReference type="GO" id="GO:0008654">
    <property type="term" value="P:phospholipid biosynthetic process"/>
    <property type="evidence" value="ECO:0007669"/>
    <property type="project" value="UniProtKB-KW"/>
</dbReference>
<evidence type="ECO:0000256" key="13">
    <source>
        <dbReference type="ARBA" id="ARBA00023136"/>
    </source>
</evidence>
<keyword evidence="12" id="KW-0443">Lipid metabolism</keyword>
<protein>
    <recommendedName>
        <fullName evidence="6">phosphatidate cytidylyltransferase</fullName>
        <ecNumber evidence="6">2.7.7.41</ecNumber>
    </recommendedName>
    <alternativeName>
        <fullName evidence="16">CDP-diacylglycerol synthase</fullName>
    </alternativeName>
    <alternativeName>
        <fullName evidence="17">CDP-diglyceride pyrophosphorylase</fullName>
    </alternativeName>
    <alternativeName>
        <fullName evidence="18">CDP-diglyceride synthase</fullName>
    </alternativeName>
</protein>
<keyword evidence="13 19" id="KW-0472">Membrane</keyword>
<dbReference type="Pfam" id="PF01148">
    <property type="entry name" value="CTP_transf_1"/>
    <property type="match status" value="1"/>
</dbReference>
<proteinExistence type="inferred from homology"/>
<evidence type="ECO:0000256" key="1">
    <source>
        <dbReference type="ARBA" id="ARBA00001698"/>
    </source>
</evidence>
<comment type="caution">
    <text evidence="20">The sequence shown here is derived from an EMBL/GenBank/DDBJ whole genome shotgun (WGS) entry which is preliminary data.</text>
</comment>
<evidence type="ECO:0000256" key="2">
    <source>
        <dbReference type="ARBA" id="ARBA00004141"/>
    </source>
</evidence>
<evidence type="ECO:0000256" key="6">
    <source>
        <dbReference type="ARBA" id="ARBA00012487"/>
    </source>
</evidence>
<feature type="transmembrane region" description="Helical" evidence="19">
    <location>
        <begin position="109"/>
        <end position="127"/>
    </location>
</feature>
<feature type="transmembrane region" description="Helical" evidence="19">
    <location>
        <begin position="176"/>
        <end position="197"/>
    </location>
</feature>
<dbReference type="EMBL" id="JAPXFL010000002">
    <property type="protein sequence ID" value="KAK9510871.1"/>
    <property type="molecule type" value="Genomic_DNA"/>
</dbReference>
<name>A0AAW1DJ42_9HEMI</name>
<evidence type="ECO:0000256" key="7">
    <source>
        <dbReference type="ARBA" id="ARBA00022516"/>
    </source>
</evidence>